<dbReference type="AlphaFoldDB" id="A0A5D4UIN1"/>
<dbReference type="OrthoDB" id="2454451at2"/>
<evidence type="ECO:0000256" key="1">
    <source>
        <dbReference type="SAM" id="MobiDB-lite"/>
    </source>
</evidence>
<dbReference type="EMBL" id="VTEZ01000002">
    <property type="protein sequence ID" value="TYS86878.1"/>
    <property type="molecule type" value="Genomic_DNA"/>
</dbReference>
<feature type="compositionally biased region" description="Basic and acidic residues" evidence="1">
    <location>
        <begin position="79"/>
        <end position="109"/>
    </location>
</feature>
<dbReference type="RefSeq" id="WP_148969725.1">
    <property type="nucleotide sequence ID" value="NZ_CANLNA010000006.1"/>
</dbReference>
<proteinExistence type="predicted"/>
<feature type="compositionally biased region" description="Basic and acidic residues" evidence="1">
    <location>
        <begin position="44"/>
        <end position="70"/>
    </location>
</feature>
<feature type="region of interest" description="Disordered" evidence="1">
    <location>
        <begin position="22"/>
        <end position="119"/>
    </location>
</feature>
<organism evidence="2 3">
    <name type="scientific">Rossellomorea aquimaris</name>
    <dbReference type="NCBI Taxonomy" id="189382"/>
    <lineage>
        <taxon>Bacteria</taxon>
        <taxon>Bacillati</taxon>
        <taxon>Bacillota</taxon>
        <taxon>Bacilli</taxon>
        <taxon>Bacillales</taxon>
        <taxon>Bacillaceae</taxon>
        <taxon>Rossellomorea</taxon>
    </lineage>
</organism>
<evidence type="ECO:0000313" key="3">
    <source>
        <dbReference type="Proteomes" id="UP000324269"/>
    </source>
</evidence>
<feature type="compositionally biased region" description="Polar residues" evidence="1">
    <location>
        <begin position="25"/>
        <end position="38"/>
    </location>
</feature>
<evidence type="ECO:0000313" key="2">
    <source>
        <dbReference type="EMBL" id="TYS86878.1"/>
    </source>
</evidence>
<name>A0A5D4UIN1_9BACI</name>
<sequence length="154" mass="17991">MEPLIIAILIGLITSIFNKVKESPSNKPVRQKPIQTASAPPSEPHARERERERERPARSRVPRDYKEPLKDAASSIQTRFEEKKKEAESTYADLQKKEERYSRRLEAHQTRAKKIREKSSTLNIDFNKEDDIVKGFIFSEVFGPPRSKKRHHQK</sequence>
<protein>
    <submittedName>
        <fullName evidence="2">Uncharacterized protein</fullName>
    </submittedName>
</protein>
<comment type="caution">
    <text evidence="2">The sequence shown here is derived from an EMBL/GenBank/DDBJ whole genome shotgun (WGS) entry which is preliminary data.</text>
</comment>
<gene>
    <name evidence="2" type="ORF">FZC85_07725</name>
</gene>
<accession>A0A5D4UIN1</accession>
<reference evidence="2 3" key="1">
    <citation type="submission" date="2019-08" db="EMBL/GenBank/DDBJ databases">
        <title>Bacillus genomes from the desert of Cuatro Cienegas, Coahuila.</title>
        <authorList>
            <person name="Olmedo-Alvarez G."/>
        </authorList>
    </citation>
    <scope>NUCLEOTIDE SEQUENCE [LARGE SCALE GENOMIC DNA]</scope>
    <source>
        <strain evidence="2 3">CH87b_3T</strain>
    </source>
</reference>
<dbReference type="Proteomes" id="UP000324269">
    <property type="component" value="Unassembled WGS sequence"/>
</dbReference>